<dbReference type="SUPFAM" id="SSF55073">
    <property type="entry name" value="Nucleotide cyclase"/>
    <property type="match status" value="1"/>
</dbReference>
<protein>
    <recommendedName>
        <fullName evidence="9">Guanylate cyclase domain-containing protein</fullName>
    </recommendedName>
</protein>
<dbReference type="GO" id="GO:0004383">
    <property type="term" value="F:guanylate cyclase activity"/>
    <property type="evidence" value="ECO:0007669"/>
    <property type="project" value="TreeGrafter"/>
</dbReference>
<dbReference type="GO" id="GO:0004016">
    <property type="term" value="F:adenylate cyclase activity"/>
    <property type="evidence" value="ECO:0007669"/>
    <property type="project" value="TreeGrafter"/>
</dbReference>
<keyword evidence="11" id="KW-1185">Reference proteome</keyword>
<evidence type="ECO:0000256" key="4">
    <source>
        <dbReference type="ARBA" id="ARBA00022989"/>
    </source>
</evidence>
<evidence type="ECO:0000256" key="3">
    <source>
        <dbReference type="ARBA" id="ARBA00022741"/>
    </source>
</evidence>
<dbReference type="EMBL" id="LSYV01000016">
    <property type="protein sequence ID" value="KXZ50828.1"/>
    <property type="molecule type" value="Genomic_DNA"/>
</dbReference>
<feature type="compositionally biased region" description="Low complexity" evidence="8">
    <location>
        <begin position="65"/>
        <end position="80"/>
    </location>
</feature>
<feature type="compositionally biased region" description="Low complexity" evidence="8">
    <location>
        <begin position="889"/>
        <end position="899"/>
    </location>
</feature>
<comment type="similarity">
    <text evidence="7">Belongs to the adenylyl cyclase class-4/guanylyl cyclase family.</text>
</comment>
<dbReference type="OrthoDB" id="548029at2759"/>
<evidence type="ECO:0000256" key="2">
    <source>
        <dbReference type="ARBA" id="ARBA00022692"/>
    </source>
</evidence>
<comment type="caution">
    <text evidence="10">The sequence shown here is derived from an EMBL/GenBank/DDBJ whole genome shotgun (WGS) entry which is preliminary data.</text>
</comment>
<name>A0A150GM24_GONPE</name>
<dbReference type="Pfam" id="PF00211">
    <property type="entry name" value="Guanylate_cyc"/>
    <property type="match status" value="1"/>
</dbReference>
<keyword evidence="6 7" id="KW-0456">Lyase</keyword>
<evidence type="ECO:0000256" key="8">
    <source>
        <dbReference type="SAM" id="MobiDB-lite"/>
    </source>
</evidence>
<feature type="compositionally biased region" description="Acidic residues" evidence="8">
    <location>
        <begin position="101"/>
        <end position="116"/>
    </location>
</feature>
<dbReference type="GO" id="GO:0001653">
    <property type="term" value="F:peptide receptor activity"/>
    <property type="evidence" value="ECO:0007669"/>
    <property type="project" value="TreeGrafter"/>
</dbReference>
<evidence type="ECO:0000256" key="5">
    <source>
        <dbReference type="ARBA" id="ARBA00023136"/>
    </source>
</evidence>
<keyword evidence="2" id="KW-0812">Transmembrane</keyword>
<feature type="region of interest" description="Disordered" evidence="8">
    <location>
        <begin position="455"/>
        <end position="480"/>
    </location>
</feature>
<dbReference type="PANTHER" id="PTHR11920">
    <property type="entry name" value="GUANYLYL CYCLASE"/>
    <property type="match status" value="1"/>
</dbReference>
<feature type="compositionally biased region" description="Gly residues" evidence="8">
    <location>
        <begin position="471"/>
        <end position="480"/>
    </location>
</feature>
<reference evidence="11" key="1">
    <citation type="journal article" date="2016" name="Nat. Commun.">
        <title>The Gonium pectorale genome demonstrates co-option of cell cycle regulation during the evolution of multicellularity.</title>
        <authorList>
            <person name="Hanschen E.R."/>
            <person name="Marriage T.N."/>
            <person name="Ferris P.J."/>
            <person name="Hamaji T."/>
            <person name="Toyoda A."/>
            <person name="Fujiyama A."/>
            <person name="Neme R."/>
            <person name="Noguchi H."/>
            <person name="Minakuchi Y."/>
            <person name="Suzuki M."/>
            <person name="Kawai-Toyooka H."/>
            <person name="Smith D.R."/>
            <person name="Sparks H."/>
            <person name="Anderson J."/>
            <person name="Bakaric R."/>
            <person name="Luria V."/>
            <person name="Karger A."/>
            <person name="Kirschner M.W."/>
            <person name="Durand P.M."/>
            <person name="Michod R.E."/>
            <person name="Nozaki H."/>
            <person name="Olson B.J."/>
        </authorList>
    </citation>
    <scope>NUCLEOTIDE SEQUENCE [LARGE SCALE GENOMIC DNA]</scope>
    <source>
        <strain evidence="11">NIES-2863</strain>
    </source>
</reference>
<keyword evidence="4" id="KW-1133">Transmembrane helix</keyword>
<feature type="compositionally biased region" description="Polar residues" evidence="8">
    <location>
        <begin position="339"/>
        <end position="350"/>
    </location>
</feature>
<evidence type="ECO:0000256" key="1">
    <source>
        <dbReference type="ARBA" id="ARBA00004370"/>
    </source>
</evidence>
<dbReference type="InterPro" id="IPR001054">
    <property type="entry name" value="A/G_cyclase"/>
</dbReference>
<dbReference type="AlphaFoldDB" id="A0A150GM24"/>
<sequence length="941" mass="97854">MRIVPGIIQDDGSTGRLRDALCLEALPSAITVFDLKGRVLFQNRNSRVYLGDRLGRRGGSRRPRPAGAPGTRRAAAAPPAVELRSERDAARKEGGGGPEKAEDEEGERAADEEGGEEDVLSMVFALEPHKAGLMVQKLMTTAGGRGTLDGGGASGGEAVWKAIVRVPPSLNGTNGARARYDANGHGDRNGLKHDSGVNGLQQDRTGPEGRAPPGPVEAPKGVSRSPQSAAVEPPSPLTSLLAAEGVADTRAPAFVRLPTVASDSACGEGSVLFADDSMAAQATEGGALTGEDEFLFNNLPVGASVELGDGGVSFTAQDPLATSTFVTLLGEAQSPAIPSTAFNRPKSSSLSFRARARTPAPTVTATASSAAFRSAAATTASPGTPRRGDFIQRTASMRSPQRQGSFHAMRALSTGAAAVAMLPEATSIATTDAEALAVEASAISPAVRIWGGGGGGAATGSSVGGDPDSGRGAGARSGGGAQEVLPFAASAVNARSLLETTWEAPTEEAGAEEVGAEEVEAEAKAGEVGGAVPECWHEVWATKAVDPFNGSDVIILTQTDVTAKVTAERHLALVMEAEHALVEQLFPRHVLEYIAEEWISEAVGAPAAALSLVPRGDSGRSGGRGGGAGGAVGGGGGGGALSGGSKRWQPVLRDCTTLATWHPEVTLLFADIKGFTPMCKEVEPRQVMRFLNDLYSRYDAMLDKYGVYKVETIGDCYFVASGLIREDEDGMAAVREGDQEQQRDYLHAERAFMFAKAGAMLCAAREVRMPTDGQPVEIRIGLHSGPAVSGVVGTRMPRFCLFGDTVNTASRMESTGQPGAIHASEATVRLLRNRDHQWEPTGGIEVKGKGLMDTFVWRPVEGLGELPQAARDGPPPPSQSRQDRSSTMEPESVSLELLPLCPPATEVPTRPSDPVSGEHTDTGILRARAEEAAAPPEDEEA</sequence>
<evidence type="ECO:0000256" key="7">
    <source>
        <dbReference type="RuleBase" id="RU000405"/>
    </source>
</evidence>
<feature type="compositionally biased region" description="Basic and acidic residues" evidence="8">
    <location>
        <begin position="83"/>
        <end position="94"/>
    </location>
</feature>
<feature type="compositionally biased region" description="Basic and acidic residues" evidence="8">
    <location>
        <begin position="916"/>
        <end position="931"/>
    </location>
</feature>
<dbReference type="InterPro" id="IPR018297">
    <property type="entry name" value="A/G_cyclase_CS"/>
</dbReference>
<dbReference type="GO" id="GO:0000166">
    <property type="term" value="F:nucleotide binding"/>
    <property type="evidence" value="ECO:0007669"/>
    <property type="project" value="UniProtKB-KW"/>
</dbReference>
<proteinExistence type="inferred from homology"/>
<gene>
    <name evidence="10" type="ORF">GPECTOR_15g514</name>
</gene>
<dbReference type="Gene3D" id="3.30.70.1230">
    <property type="entry name" value="Nucleotide cyclase"/>
    <property type="match status" value="1"/>
</dbReference>
<dbReference type="InterPro" id="IPR029787">
    <property type="entry name" value="Nucleotide_cyclase"/>
</dbReference>
<dbReference type="GO" id="GO:0005886">
    <property type="term" value="C:plasma membrane"/>
    <property type="evidence" value="ECO:0007669"/>
    <property type="project" value="TreeGrafter"/>
</dbReference>
<organism evidence="10 11">
    <name type="scientific">Gonium pectorale</name>
    <name type="common">Green alga</name>
    <dbReference type="NCBI Taxonomy" id="33097"/>
    <lineage>
        <taxon>Eukaryota</taxon>
        <taxon>Viridiplantae</taxon>
        <taxon>Chlorophyta</taxon>
        <taxon>core chlorophytes</taxon>
        <taxon>Chlorophyceae</taxon>
        <taxon>CS clade</taxon>
        <taxon>Chlamydomonadales</taxon>
        <taxon>Volvocaceae</taxon>
        <taxon>Gonium</taxon>
    </lineage>
</organism>
<feature type="region of interest" description="Disordered" evidence="8">
    <location>
        <begin position="52"/>
        <end position="116"/>
    </location>
</feature>
<feature type="compositionally biased region" description="Low complexity" evidence="8">
    <location>
        <begin position="351"/>
        <end position="367"/>
    </location>
</feature>
<evidence type="ECO:0000256" key="6">
    <source>
        <dbReference type="ARBA" id="ARBA00023239"/>
    </source>
</evidence>
<dbReference type="GO" id="GO:0007168">
    <property type="term" value="P:receptor guanylyl cyclase signaling pathway"/>
    <property type="evidence" value="ECO:0007669"/>
    <property type="project" value="TreeGrafter"/>
</dbReference>
<dbReference type="SMART" id="SM00044">
    <property type="entry name" value="CYCc"/>
    <property type="match status" value="1"/>
</dbReference>
<keyword evidence="3" id="KW-0547">Nucleotide-binding</keyword>
<keyword evidence="5" id="KW-0472">Membrane</keyword>
<feature type="compositionally biased region" description="Basic and acidic residues" evidence="8">
    <location>
        <begin position="178"/>
        <end position="195"/>
    </location>
</feature>
<dbReference type="InterPro" id="IPR050401">
    <property type="entry name" value="Cyclic_nucleotide_synthase"/>
</dbReference>
<dbReference type="PROSITE" id="PS50125">
    <property type="entry name" value="GUANYLATE_CYCLASE_2"/>
    <property type="match status" value="1"/>
</dbReference>
<evidence type="ECO:0000313" key="10">
    <source>
        <dbReference type="EMBL" id="KXZ50828.1"/>
    </source>
</evidence>
<feature type="domain" description="Guanylate cyclase" evidence="9">
    <location>
        <begin position="666"/>
        <end position="813"/>
    </location>
</feature>
<evidence type="ECO:0000313" key="11">
    <source>
        <dbReference type="Proteomes" id="UP000075714"/>
    </source>
</evidence>
<comment type="subcellular location">
    <subcellularLocation>
        <location evidence="1">Membrane</location>
    </subcellularLocation>
</comment>
<evidence type="ECO:0000259" key="9">
    <source>
        <dbReference type="PROSITE" id="PS50125"/>
    </source>
</evidence>
<dbReference type="PANTHER" id="PTHR11920:SF335">
    <property type="entry name" value="GUANYLATE CYCLASE"/>
    <property type="match status" value="1"/>
</dbReference>
<dbReference type="GO" id="GO:0035556">
    <property type="term" value="P:intracellular signal transduction"/>
    <property type="evidence" value="ECO:0007669"/>
    <property type="project" value="InterPro"/>
</dbReference>
<feature type="region of interest" description="Disordered" evidence="8">
    <location>
        <begin position="339"/>
        <end position="367"/>
    </location>
</feature>
<dbReference type="PROSITE" id="PS00452">
    <property type="entry name" value="GUANYLATE_CYCLASE_1"/>
    <property type="match status" value="1"/>
</dbReference>
<dbReference type="Proteomes" id="UP000075714">
    <property type="component" value="Unassembled WGS sequence"/>
</dbReference>
<feature type="region of interest" description="Disordered" evidence="8">
    <location>
        <begin position="619"/>
        <end position="642"/>
    </location>
</feature>
<dbReference type="CDD" id="cd07302">
    <property type="entry name" value="CHD"/>
    <property type="match status" value="1"/>
</dbReference>
<feature type="region of interest" description="Disordered" evidence="8">
    <location>
        <begin position="168"/>
        <end position="235"/>
    </location>
</feature>
<accession>A0A150GM24</accession>
<feature type="region of interest" description="Disordered" evidence="8">
    <location>
        <begin position="865"/>
        <end position="941"/>
    </location>
</feature>